<protein>
    <recommendedName>
        <fullName evidence="3">NTP pyrophosphohydrolase MazG putative catalytic core domain-containing protein</fullName>
    </recommendedName>
</protein>
<gene>
    <name evidence="1" type="ORF">CKA38_12665</name>
</gene>
<reference evidence="1 2" key="1">
    <citation type="journal article" date="2018" name="Syst. Appl. Microbiol.">
        <title>Ereboglobus luteus gen. nov. sp. nov. from cockroach guts, and new insights into the oxygen relationship of the genera Opitutus and Didymococcus (Verrucomicrobia: Opitutaceae).</title>
        <authorList>
            <person name="Tegtmeier D."/>
            <person name="Belitz A."/>
            <person name="Radek R."/>
            <person name="Heimerl T."/>
            <person name="Brune A."/>
        </authorList>
    </citation>
    <scope>NUCLEOTIDE SEQUENCE [LARGE SCALE GENOMIC DNA]</scope>
    <source>
        <strain evidence="1 2">Ho45</strain>
    </source>
</reference>
<proteinExistence type="predicted"/>
<keyword evidence="2" id="KW-1185">Reference proteome</keyword>
<dbReference type="KEGG" id="elut:CKA38_12665"/>
<accession>A0A2U8E4X1</accession>
<name>A0A2U8E4X1_9BACT</name>
<evidence type="ECO:0000313" key="2">
    <source>
        <dbReference type="Proteomes" id="UP000244896"/>
    </source>
</evidence>
<dbReference type="EMBL" id="CP023004">
    <property type="protein sequence ID" value="AWI09988.1"/>
    <property type="molecule type" value="Genomic_DNA"/>
</dbReference>
<dbReference type="RefSeq" id="WP_108825803.1">
    <property type="nucleotide sequence ID" value="NZ_CP023004.1"/>
</dbReference>
<dbReference type="AlphaFoldDB" id="A0A2U8E4X1"/>
<dbReference type="Proteomes" id="UP000244896">
    <property type="component" value="Chromosome"/>
</dbReference>
<sequence length="102" mass="11728">MKTKNKNSKNEINVVDEIMAEVTRATQKFPTWPDDPLHALAVIGEEFGELTKEALQLTYEPHKSSPEAMRKEAIQCAAMSLRFAMSLDRYKHRRCVQHSPTR</sequence>
<evidence type="ECO:0008006" key="3">
    <source>
        <dbReference type="Google" id="ProtNLM"/>
    </source>
</evidence>
<evidence type="ECO:0000313" key="1">
    <source>
        <dbReference type="EMBL" id="AWI09988.1"/>
    </source>
</evidence>
<dbReference type="OrthoDB" id="1495536at2"/>
<organism evidence="1 2">
    <name type="scientific">Ereboglobus luteus</name>
    <dbReference type="NCBI Taxonomy" id="1796921"/>
    <lineage>
        <taxon>Bacteria</taxon>
        <taxon>Pseudomonadati</taxon>
        <taxon>Verrucomicrobiota</taxon>
        <taxon>Opitutia</taxon>
        <taxon>Opitutales</taxon>
        <taxon>Opitutaceae</taxon>
        <taxon>Ereboglobus</taxon>
    </lineage>
</organism>